<dbReference type="AlphaFoldDB" id="A0A183A7Q4"/>
<name>A0A183A7Q4_9TREM</name>
<dbReference type="WBParaSite" id="ECPE_0000299201-mRNA-1">
    <property type="protein sequence ID" value="ECPE_0000299201-mRNA-1"/>
    <property type="gene ID" value="ECPE_0000299201"/>
</dbReference>
<evidence type="ECO:0000313" key="4">
    <source>
        <dbReference type="Proteomes" id="UP000272942"/>
    </source>
</evidence>
<dbReference type="OrthoDB" id="6288580at2759"/>
<evidence type="ECO:0000313" key="5">
    <source>
        <dbReference type="WBParaSite" id="ECPE_0000299201-mRNA-1"/>
    </source>
</evidence>
<proteinExistence type="predicted"/>
<feature type="compositionally biased region" description="Polar residues" evidence="1">
    <location>
        <begin position="338"/>
        <end position="348"/>
    </location>
</feature>
<keyword evidence="4" id="KW-1185">Reference proteome</keyword>
<accession>A0A183A7Q4</accession>
<keyword evidence="2" id="KW-1133">Transmembrane helix</keyword>
<feature type="transmembrane region" description="Helical" evidence="2">
    <location>
        <begin position="181"/>
        <end position="203"/>
    </location>
</feature>
<protein>
    <submittedName>
        <fullName evidence="3 5">Uncharacterized protein</fullName>
    </submittedName>
</protein>
<evidence type="ECO:0000256" key="1">
    <source>
        <dbReference type="SAM" id="MobiDB-lite"/>
    </source>
</evidence>
<reference evidence="3 4" key="2">
    <citation type="submission" date="2018-11" db="EMBL/GenBank/DDBJ databases">
        <authorList>
            <consortium name="Pathogen Informatics"/>
        </authorList>
    </citation>
    <scope>NUCLEOTIDE SEQUENCE [LARGE SCALE GENOMIC DNA]</scope>
    <source>
        <strain evidence="3 4">Egypt</strain>
    </source>
</reference>
<evidence type="ECO:0000313" key="3">
    <source>
        <dbReference type="EMBL" id="VDP68093.1"/>
    </source>
</evidence>
<feature type="region of interest" description="Disordered" evidence="1">
    <location>
        <begin position="338"/>
        <end position="373"/>
    </location>
</feature>
<evidence type="ECO:0000256" key="2">
    <source>
        <dbReference type="SAM" id="Phobius"/>
    </source>
</evidence>
<gene>
    <name evidence="3" type="ORF">ECPE_LOCUS2989</name>
</gene>
<reference evidence="5" key="1">
    <citation type="submission" date="2016-06" db="UniProtKB">
        <authorList>
            <consortium name="WormBaseParasite"/>
        </authorList>
    </citation>
    <scope>IDENTIFICATION</scope>
</reference>
<organism evidence="5">
    <name type="scientific">Echinostoma caproni</name>
    <dbReference type="NCBI Taxonomy" id="27848"/>
    <lineage>
        <taxon>Eukaryota</taxon>
        <taxon>Metazoa</taxon>
        <taxon>Spiralia</taxon>
        <taxon>Lophotrochozoa</taxon>
        <taxon>Platyhelminthes</taxon>
        <taxon>Trematoda</taxon>
        <taxon>Digenea</taxon>
        <taxon>Plagiorchiida</taxon>
        <taxon>Echinostomata</taxon>
        <taxon>Echinostomatoidea</taxon>
        <taxon>Echinostomatidae</taxon>
        <taxon>Echinostoma</taxon>
    </lineage>
</organism>
<dbReference type="EMBL" id="UZAN01040007">
    <property type="protein sequence ID" value="VDP68093.1"/>
    <property type="molecule type" value="Genomic_DNA"/>
</dbReference>
<dbReference type="Proteomes" id="UP000272942">
    <property type="component" value="Unassembled WGS sequence"/>
</dbReference>
<sequence>MREGKDTIWASRIHAELKFYQYVNEKLFPLYNVSFRPSGKSLREFLVRIYRRQIQPGPIFIGLDHNVPRGLIGLRFVHLTLIVTPIYICHDRDILVNQHQSDLSPTSETDNKADLEERYFACHSQSENNQTLNSTWSTLLCIPSELMCDSYPNCPRDAHKRIPDEYATQCFHVTPSTNQRWTWIIPMIGLPIVVLSIALLTWFCQTRQCQRCRDLWHKRALPNSPDRAGSAANCSDCMPLPSALEEEFLLNYSSRLTTGHGDPTQAYAPPPPSYHEATGILLPDYPIAVFLPAPVHSLTPSSNYPISGSDSLFDSFGEKCPRSLVPPHSGGLNRIAQTMPQKPPSYQQCIRPESNGAHLNGGLSSDRKKRRIV</sequence>
<keyword evidence="2" id="KW-0812">Transmembrane</keyword>
<keyword evidence="2" id="KW-0472">Membrane</keyword>